<comment type="caution">
    <text evidence="2">The sequence shown here is derived from an EMBL/GenBank/DDBJ whole genome shotgun (WGS) entry which is preliminary data.</text>
</comment>
<proteinExistence type="predicted"/>
<name>A0ABS8WKY9_DATST</name>
<sequence length="146" mass="15821">MPAYIVLCYIMVVGVGCWGHDLVIAEAEGPRVDEAIDGSCGTVWYARSSVALGAVMPLVWGVTSCLRDMEVMRTATRYVGARERQWHNRVECGTNITGEGTYGHSHRAQPTGLSRPRGEDTHTARLGCATLTLSSFLHASSSKLIP</sequence>
<organism evidence="2 3">
    <name type="scientific">Datura stramonium</name>
    <name type="common">Jimsonweed</name>
    <name type="synonym">Common thornapple</name>
    <dbReference type="NCBI Taxonomy" id="4076"/>
    <lineage>
        <taxon>Eukaryota</taxon>
        <taxon>Viridiplantae</taxon>
        <taxon>Streptophyta</taxon>
        <taxon>Embryophyta</taxon>
        <taxon>Tracheophyta</taxon>
        <taxon>Spermatophyta</taxon>
        <taxon>Magnoliopsida</taxon>
        <taxon>eudicotyledons</taxon>
        <taxon>Gunneridae</taxon>
        <taxon>Pentapetalae</taxon>
        <taxon>asterids</taxon>
        <taxon>lamiids</taxon>
        <taxon>Solanales</taxon>
        <taxon>Solanaceae</taxon>
        <taxon>Solanoideae</taxon>
        <taxon>Datureae</taxon>
        <taxon>Datura</taxon>
    </lineage>
</organism>
<evidence type="ECO:0000256" key="1">
    <source>
        <dbReference type="SAM" id="MobiDB-lite"/>
    </source>
</evidence>
<evidence type="ECO:0000313" key="3">
    <source>
        <dbReference type="Proteomes" id="UP000823775"/>
    </source>
</evidence>
<feature type="region of interest" description="Disordered" evidence="1">
    <location>
        <begin position="101"/>
        <end position="120"/>
    </location>
</feature>
<dbReference type="EMBL" id="JACEIK010007925">
    <property type="protein sequence ID" value="MCE3050814.1"/>
    <property type="molecule type" value="Genomic_DNA"/>
</dbReference>
<reference evidence="2 3" key="1">
    <citation type="journal article" date="2021" name="BMC Genomics">
        <title>Datura genome reveals duplications of psychoactive alkaloid biosynthetic genes and high mutation rate following tissue culture.</title>
        <authorList>
            <person name="Rajewski A."/>
            <person name="Carter-House D."/>
            <person name="Stajich J."/>
            <person name="Litt A."/>
        </authorList>
    </citation>
    <scope>NUCLEOTIDE SEQUENCE [LARGE SCALE GENOMIC DNA]</scope>
    <source>
        <strain evidence="2">AR-01</strain>
    </source>
</reference>
<dbReference type="Proteomes" id="UP000823775">
    <property type="component" value="Unassembled WGS sequence"/>
</dbReference>
<evidence type="ECO:0000313" key="2">
    <source>
        <dbReference type="EMBL" id="MCE3050814.1"/>
    </source>
</evidence>
<keyword evidence="3" id="KW-1185">Reference proteome</keyword>
<protein>
    <submittedName>
        <fullName evidence="2">Uncharacterized protein</fullName>
    </submittedName>
</protein>
<gene>
    <name evidence="2" type="ORF">HAX54_048239</name>
</gene>
<accession>A0ABS8WKY9</accession>